<sequence>MQMRVKPERGHGQTEDGAEPREPGGETRPPRDRFQVPELRAIPKLALDSELQLGLDIARHSVLTQKCRLRLTLHCLKWPLPESSSSSCFSKGSKGFSCDKARTLLQAQATPTRRDPSHAFSDSYYCDTN</sequence>
<gene>
    <name evidence="2" type="ORF">SKAU_G00348930</name>
</gene>
<dbReference type="Proteomes" id="UP001152622">
    <property type="component" value="Chromosome 16"/>
</dbReference>
<dbReference type="AlphaFoldDB" id="A0A9Q1IH16"/>
<proteinExistence type="predicted"/>
<comment type="caution">
    <text evidence="2">The sequence shown here is derived from an EMBL/GenBank/DDBJ whole genome shotgun (WGS) entry which is preliminary data.</text>
</comment>
<name>A0A9Q1IH16_SYNKA</name>
<evidence type="ECO:0000256" key="1">
    <source>
        <dbReference type="SAM" id="MobiDB-lite"/>
    </source>
</evidence>
<reference evidence="2" key="1">
    <citation type="journal article" date="2023" name="Science">
        <title>Genome structures resolve the early diversification of teleost fishes.</title>
        <authorList>
            <person name="Parey E."/>
            <person name="Louis A."/>
            <person name="Montfort J."/>
            <person name="Bouchez O."/>
            <person name="Roques C."/>
            <person name="Iampietro C."/>
            <person name="Lluch J."/>
            <person name="Castinel A."/>
            <person name="Donnadieu C."/>
            <person name="Desvignes T."/>
            <person name="Floi Bucao C."/>
            <person name="Jouanno E."/>
            <person name="Wen M."/>
            <person name="Mejri S."/>
            <person name="Dirks R."/>
            <person name="Jansen H."/>
            <person name="Henkel C."/>
            <person name="Chen W.J."/>
            <person name="Zahm M."/>
            <person name="Cabau C."/>
            <person name="Klopp C."/>
            <person name="Thompson A.W."/>
            <person name="Robinson-Rechavi M."/>
            <person name="Braasch I."/>
            <person name="Lecointre G."/>
            <person name="Bobe J."/>
            <person name="Postlethwait J.H."/>
            <person name="Berthelot C."/>
            <person name="Roest Crollius H."/>
            <person name="Guiguen Y."/>
        </authorList>
    </citation>
    <scope>NUCLEOTIDE SEQUENCE</scope>
    <source>
        <strain evidence="2">WJC10195</strain>
    </source>
</reference>
<dbReference type="EMBL" id="JAINUF010000016">
    <property type="protein sequence ID" value="KAJ8340260.1"/>
    <property type="molecule type" value="Genomic_DNA"/>
</dbReference>
<evidence type="ECO:0000313" key="3">
    <source>
        <dbReference type="Proteomes" id="UP001152622"/>
    </source>
</evidence>
<accession>A0A9Q1IH16</accession>
<protein>
    <submittedName>
        <fullName evidence="2">Uncharacterized protein</fullName>
    </submittedName>
</protein>
<organism evidence="2 3">
    <name type="scientific">Synaphobranchus kaupii</name>
    <name type="common">Kaup's arrowtooth eel</name>
    <dbReference type="NCBI Taxonomy" id="118154"/>
    <lineage>
        <taxon>Eukaryota</taxon>
        <taxon>Metazoa</taxon>
        <taxon>Chordata</taxon>
        <taxon>Craniata</taxon>
        <taxon>Vertebrata</taxon>
        <taxon>Euteleostomi</taxon>
        <taxon>Actinopterygii</taxon>
        <taxon>Neopterygii</taxon>
        <taxon>Teleostei</taxon>
        <taxon>Anguilliformes</taxon>
        <taxon>Synaphobranchidae</taxon>
        <taxon>Synaphobranchus</taxon>
    </lineage>
</organism>
<feature type="region of interest" description="Disordered" evidence="1">
    <location>
        <begin position="1"/>
        <end position="34"/>
    </location>
</feature>
<feature type="region of interest" description="Disordered" evidence="1">
    <location>
        <begin position="107"/>
        <end position="129"/>
    </location>
</feature>
<evidence type="ECO:0000313" key="2">
    <source>
        <dbReference type="EMBL" id="KAJ8340260.1"/>
    </source>
</evidence>
<keyword evidence="3" id="KW-1185">Reference proteome</keyword>